<keyword evidence="1 2" id="KW-0732">Signal</keyword>
<dbReference type="AlphaFoldDB" id="A0A815IP08"/>
<evidence type="ECO:0000313" key="8">
    <source>
        <dbReference type="Proteomes" id="UP000663870"/>
    </source>
</evidence>
<comment type="caution">
    <text evidence="6">The sequence shown here is derived from an EMBL/GenBank/DDBJ whole genome shotgun (WGS) entry which is preliminary data.</text>
</comment>
<dbReference type="SUPFAM" id="SSF50685">
    <property type="entry name" value="Barwin-like endoglucanases"/>
    <property type="match status" value="1"/>
</dbReference>
<dbReference type="Proteomes" id="UP000663836">
    <property type="component" value="Unassembled WGS sequence"/>
</dbReference>
<sequence>MPHYFTLLIYAFAIIFGLLEDRHLNQSHTPDDSNPSLLSNDYVYSGETTYYDPGLSVCSISSGDNELVCGIADSFYDTQTINGALINNKFYDRQISVTGPTDTVIITIGNRCSSCKDDDLDLSRPAFNQIGDPINGHVSINWRSI</sequence>
<feature type="domain" description="RlpA-like protein double-psi beta-barrel" evidence="3">
    <location>
        <begin position="74"/>
        <end position="141"/>
    </location>
</feature>
<dbReference type="Proteomes" id="UP000663870">
    <property type="component" value="Unassembled WGS sequence"/>
</dbReference>
<organism evidence="6 8">
    <name type="scientific">Rotaria sordida</name>
    <dbReference type="NCBI Taxonomy" id="392033"/>
    <lineage>
        <taxon>Eukaryota</taxon>
        <taxon>Metazoa</taxon>
        <taxon>Spiralia</taxon>
        <taxon>Gnathifera</taxon>
        <taxon>Rotifera</taxon>
        <taxon>Eurotatoria</taxon>
        <taxon>Bdelloidea</taxon>
        <taxon>Philodinida</taxon>
        <taxon>Philodinidae</taxon>
        <taxon>Rotaria</taxon>
    </lineage>
</organism>
<dbReference type="EMBL" id="CAJOBD010003435">
    <property type="protein sequence ID" value="CAF3948057.1"/>
    <property type="molecule type" value="Genomic_DNA"/>
</dbReference>
<keyword evidence="8" id="KW-1185">Reference proteome</keyword>
<dbReference type="Proteomes" id="UP000663854">
    <property type="component" value="Unassembled WGS sequence"/>
</dbReference>
<protein>
    <recommendedName>
        <fullName evidence="3">RlpA-like protein double-psi beta-barrel domain-containing protein</fullName>
    </recommendedName>
</protein>
<feature type="chain" id="PRO_5044132094" description="RlpA-like protein double-psi beta-barrel domain-containing protein" evidence="2">
    <location>
        <begin position="18"/>
        <end position="145"/>
    </location>
</feature>
<feature type="signal peptide" evidence="2">
    <location>
        <begin position="1"/>
        <end position="17"/>
    </location>
</feature>
<evidence type="ECO:0000256" key="1">
    <source>
        <dbReference type="ARBA" id="ARBA00022729"/>
    </source>
</evidence>
<evidence type="ECO:0000259" key="3">
    <source>
        <dbReference type="Pfam" id="PF03330"/>
    </source>
</evidence>
<dbReference type="InterPro" id="IPR051477">
    <property type="entry name" value="Expansin_CellWall"/>
</dbReference>
<dbReference type="Gene3D" id="2.40.40.10">
    <property type="entry name" value="RlpA-like domain"/>
    <property type="match status" value="1"/>
</dbReference>
<dbReference type="PANTHER" id="PTHR31836">
    <property type="match status" value="1"/>
</dbReference>
<evidence type="ECO:0000313" key="4">
    <source>
        <dbReference type="EMBL" id="CAF1106748.1"/>
    </source>
</evidence>
<evidence type="ECO:0000313" key="5">
    <source>
        <dbReference type="EMBL" id="CAF1111991.1"/>
    </source>
</evidence>
<dbReference type="EMBL" id="CAJNOH010000700">
    <property type="protein sequence ID" value="CAF1106748.1"/>
    <property type="molecule type" value="Genomic_DNA"/>
</dbReference>
<dbReference type="EMBL" id="CAJNOT010000932">
    <property type="protein sequence ID" value="CAF1111991.1"/>
    <property type="molecule type" value="Genomic_DNA"/>
</dbReference>
<evidence type="ECO:0000256" key="2">
    <source>
        <dbReference type="SAM" id="SignalP"/>
    </source>
</evidence>
<dbReference type="EMBL" id="CAJNOL010001486">
    <property type="protein sequence ID" value="CAF1368875.1"/>
    <property type="molecule type" value="Genomic_DNA"/>
</dbReference>
<dbReference type="Pfam" id="PF03330">
    <property type="entry name" value="DPBB_1"/>
    <property type="match status" value="1"/>
</dbReference>
<gene>
    <name evidence="7" type="ORF">JBS370_LOCUS23370</name>
    <name evidence="6" type="ORF">JXQ802_LOCUS33036</name>
    <name evidence="4" type="ORF">PYM288_LOCUS19967</name>
    <name evidence="5" type="ORF">ZHD862_LOCUS18165</name>
</gene>
<dbReference type="Proteomes" id="UP000663864">
    <property type="component" value="Unassembled WGS sequence"/>
</dbReference>
<reference evidence="6" key="1">
    <citation type="submission" date="2021-02" db="EMBL/GenBank/DDBJ databases">
        <authorList>
            <person name="Nowell W R."/>
        </authorList>
    </citation>
    <scope>NUCLEOTIDE SEQUENCE</scope>
</reference>
<dbReference type="InterPro" id="IPR009009">
    <property type="entry name" value="RlpA-like_DPBB"/>
</dbReference>
<dbReference type="PANTHER" id="PTHR31836:SF21">
    <property type="entry name" value="EXPANSIN-LIKE PROTEIN 7"/>
    <property type="match status" value="1"/>
</dbReference>
<name>A0A815IP08_9BILA</name>
<dbReference type="InterPro" id="IPR036908">
    <property type="entry name" value="RlpA-like_sf"/>
</dbReference>
<accession>A0A815IP08</accession>
<proteinExistence type="predicted"/>
<evidence type="ECO:0000313" key="7">
    <source>
        <dbReference type="EMBL" id="CAF3948057.1"/>
    </source>
</evidence>
<evidence type="ECO:0000313" key="6">
    <source>
        <dbReference type="EMBL" id="CAF1368875.1"/>
    </source>
</evidence>